<feature type="domain" description="23S rRNA (guanine(745)-N(1))-methyltransferase N-terminal" evidence="2">
    <location>
        <begin position="15"/>
        <end position="53"/>
    </location>
</feature>
<evidence type="ECO:0000259" key="2">
    <source>
        <dbReference type="Pfam" id="PF21302"/>
    </source>
</evidence>
<keyword evidence="3" id="KW-0489">Methyltransferase</keyword>
<dbReference type="SUPFAM" id="SSF53335">
    <property type="entry name" value="S-adenosyl-L-methionine-dependent methyltransferases"/>
    <property type="match status" value="1"/>
</dbReference>
<keyword evidence="3" id="KW-0808">Transferase</keyword>
<dbReference type="InterPro" id="IPR029063">
    <property type="entry name" value="SAM-dependent_MTases_sf"/>
</dbReference>
<dbReference type="PANTHER" id="PTHR42912">
    <property type="entry name" value="METHYLTRANSFERASE"/>
    <property type="match status" value="1"/>
</dbReference>
<evidence type="ECO:0000313" key="4">
    <source>
        <dbReference type="Proteomes" id="UP001165368"/>
    </source>
</evidence>
<gene>
    <name evidence="3" type="ORF">LVY72_09525</name>
</gene>
<dbReference type="Proteomes" id="UP001165368">
    <property type="component" value="Unassembled WGS sequence"/>
</dbReference>
<dbReference type="GO" id="GO:0032259">
    <property type="term" value="P:methylation"/>
    <property type="evidence" value="ECO:0007669"/>
    <property type="project" value="UniProtKB-KW"/>
</dbReference>
<evidence type="ECO:0000259" key="1">
    <source>
        <dbReference type="Pfam" id="PF13649"/>
    </source>
</evidence>
<dbReference type="PIRSF" id="PIRSF018249">
    <property type="entry name" value="MyrA_prd"/>
    <property type="match status" value="1"/>
</dbReference>
<reference evidence="3" key="1">
    <citation type="submission" date="2022-01" db="EMBL/GenBank/DDBJ databases">
        <authorList>
            <person name="Jo J.-H."/>
            <person name="Im W.-T."/>
        </authorList>
    </citation>
    <scope>NUCLEOTIDE SEQUENCE</scope>
    <source>
        <strain evidence="3">I2-34</strain>
    </source>
</reference>
<dbReference type="Pfam" id="PF13649">
    <property type="entry name" value="Methyltransf_25"/>
    <property type="match status" value="1"/>
</dbReference>
<dbReference type="PANTHER" id="PTHR42912:SF45">
    <property type="entry name" value="23S RRNA (GUANINE(745)-N(1))-METHYLTRANSFERASE"/>
    <property type="match status" value="1"/>
</dbReference>
<dbReference type="CDD" id="cd02440">
    <property type="entry name" value="AdoMet_MTases"/>
    <property type="match status" value="1"/>
</dbReference>
<dbReference type="GO" id="GO:0008168">
    <property type="term" value="F:methyltransferase activity"/>
    <property type="evidence" value="ECO:0007669"/>
    <property type="project" value="UniProtKB-KW"/>
</dbReference>
<dbReference type="InterPro" id="IPR048647">
    <property type="entry name" value="RlmA_N"/>
</dbReference>
<dbReference type="RefSeq" id="WP_237820181.1">
    <property type="nucleotide sequence ID" value="NZ_JAKLTQ010000005.1"/>
</dbReference>
<name>A0ABS9L653_9MICC</name>
<feature type="domain" description="Methyltransferase" evidence="1">
    <location>
        <begin position="103"/>
        <end position="187"/>
    </location>
</feature>
<protein>
    <submittedName>
        <fullName evidence="3">Methyltransferase domain-containing protein</fullName>
    </submittedName>
</protein>
<dbReference type="Pfam" id="PF21302">
    <property type="entry name" value="Zn_ribbon_RlmA"/>
    <property type="match status" value="1"/>
</dbReference>
<dbReference type="InterPro" id="IPR041698">
    <property type="entry name" value="Methyltransf_25"/>
</dbReference>
<organism evidence="3 4">
    <name type="scientific">Arthrobacter hankyongi</name>
    <dbReference type="NCBI Taxonomy" id="2904801"/>
    <lineage>
        <taxon>Bacteria</taxon>
        <taxon>Bacillati</taxon>
        <taxon>Actinomycetota</taxon>
        <taxon>Actinomycetes</taxon>
        <taxon>Micrococcales</taxon>
        <taxon>Micrococcaceae</taxon>
        <taxon>Arthrobacter</taxon>
    </lineage>
</organism>
<sequence>MPSNPDPLAALRLLLCPVCAAEMLPNGPRPADGIRCAEGHRFDGARQGYINLLTGRGTSFTPDTAAMVAAREAFLSAGGYAPLAGRVAAEAAQLLAGRTSPAVLDAGAGTGYYLAHVLAGCPDAAAVALDISKFALRRATRAVPGALCLVWDLWRPLPLAAASVDLVLNVFAPRNAAEYARVLAPGGHLLVVTPAPGHLAQLRDVLPLLAIGEDKAAKLAETLSGHFVETAATEVSAPLELDADGVEQLVLMGPNAHHTDATAIRAALAGTALPLAVEARFTLSVFRRQDPVR</sequence>
<dbReference type="Gene3D" id="3.40.50.150">
    <property type="entry name" value="Vaccinia Virus protein VP39"/>
    <property type="match status" value="1"/>
</dbReference>
<dbReference type="InterPro" id="IPR050508">
    <property type="entry name" value="Methyltransf_Superfamily"/>
</dbReference>
<evidence type="ECO:0000313" key="3">
    <source>
        <dbReference type="EMBL" id="MCG2622157.1"/>
    </source>
</evidence>
<dbReference type="EMBL" id="JAKLTQ010000005">
    <property type="protein sequence ID" value="MCG2622157.1"/>
    <property type="molecule type" value="Genomic_DNA"/>
</dbReference>
<accession>A0ABS9L653</accession>
<keyword evidence="4" id="KW-1185">Reference proteome</keyword>
<comment type="caution">
    <text evidence="3">The sequence shown here is derived from an EMBL/GenBank/DDBJ whole genome shotgun (WGS) entry which is preliminary data.</text>
</comment>
<dbReference type="InterPro" id="IPR016718">
    <property type="entry name" value="rRNA_m1G-MeTrfase_A_prd"/>
</dbReference>
<proteinExistence type="predicted"/>